<comment type="caution">
    <text evidence="2">The sequence shown here is derived from an EMBL/GenBank/DDBJ whole genome shotgun (WGS) entry which is preliminary data.</text>
</comment>
<feature type="region of interest" description="Disordered" evidence="1">
    <location>
        <begin position="1"/>
        <end position="54"/>
    </location>
</feature>
<dbReference type="AlphaFoldDB" id="A0AAV4D678"/>
<accession>A0AAV4D678</accession>
<reference evidence="2 3" key="1">
    <citation type="journal article" date="2021" name="Elife">
        <title>Chloroplast acquisition without the gene transfer in kleptoplastic sea slugs, Plakobranchus ocellatus.</title>
        <authorList>
            <person name="Maeda T."/>
            <person name="Takahashi S."/>
            <person name="Yoshida T."/>
            <person name="Shimamura S."/>
            <person name="Takaki Y."/>
            <person name="Nagai Y."/>
            <person name="Toyoda A."/>
            <person name="Suzuki Y."/>
            <person name="Arimoto A."/>
            <person name="Ishii H."/>
            <person name="Satoh N."/>
            <person name="Nishiyama T."/>
            <person name="Hasebe M."/>
            <person name="Maruyama T."/>
            <person name="Minagawa J."/>
            <person name="Obokata J."/>
            <person name="Shigenobu S."/>
        </authorList>
    </citation>
    <scope>NUCLEOTIDE SEQUENCE [LARGE SCALE GENOMIC DNA]</scope>
</reference>
<dbReference type="EMBL" id="BLXT01007498">
    <property type="protein sequence ID" value="GFO39495.1"/>
    <property type="molecule type" value="Genomic_DNA"/>
</dbReference>
<evidence type="ECO:0000313" key="2">
    <source>
        <dbReference type="EMBL" id="GFO39495.1"/>
    </source>
</evidence>
<keyword evidence="3" id="KW-1185">Reference proteome</keyword>
<feature type="compositionally biased region" description="Basic and acidic residues" evidence="1">
    <location>
        <begin position="33"/>
        <end position="49"/>
    </location>
</feature>
<evidence type="ECO:0000313" key="3">
    <source>
        <dbReference type="Proteomes" id="UP000735302"/>
    </source>
</evidence>
<gene>
    <name evidence="2" type="ORF">PoB_006600000</name>
</gene>
<organism evidence="2 3">
    <name type="scientific">Plakobranchus ocellatus</name>
    <dbReference type="NCBI Taxonomy" id="259542"/>
    <lineage>
        <taxon>Eukaryota</taxon>
        <taxon>Metazoa</taxon>
        <taxon>Spiralia</taxon>
        <taxon>Lophotrochozoa</taxon>
        <taxon>Mollusca</taxon>
        <taxon>Gastropoda</taxon>
        <taxon>Heterobranchia</taxon>
        <taxon>Euthyneura</taxon>
        <taxon>Panpulmonata</taxon>
        <taxon>Sacoglossa</taxon>
        <taxon>Placobranchoidea</taxon>
        <taxon>Plakobranchidae</taxon>
        <taxon>Plakobranchus</taxon>
    </lineage>
</organism>
<feature type="region of interest" description="Disordered" evidence="1">
    <location>
        <begin position="72"/>
        <end position="123"/>
    </location>
</feature>
<name>A0AAV4D678_9GAST</name>
<dbReference type="Proteomes" id="UP000735302">
    <property type="component" value="Unassembled WGS sequence"/>
</dbReference>
<protein>
    <submittedName>
        <fullName evidence="2">Uncharacterized protein</fullName>
    </submittedName>
</protein>
<sequence>MAAEVPLLPRPRGKKPRRISLAPSPQGAAETEVPSKRRAEKSKRQEAPRETVNCFAPLAMDAEDTIISIWGDSCTPSSPRASASPMECPPSPSKSCPPTSSSETPRSSAFPLASLPLHPRKSR</sequence>
<proteinExistence type="predicted"/>
<evidence type="ECO:0000256" key="1">
    <source>
        <dbReference type="SAM" id="MobiDB-lite"/>
    </source>
</evidence>
<feature type="compositionally biased region" description="Low complexity" evidence="1">
    <location>
        <begin position="93"/>
        <end position="108"/>
    </location>
</feature>